<feature type="transmembrane region" description="Helical" evidence="1">
    <location>
        <begin position="160"/>
        <end position="176"/>
    </location>
</feature>
<evidence type="ECO:0000259" key="2">
    <source>
        <dbReference type="Pfam" id="PF01757"/>
    </source>
</evidence>
<sequence>MSNAESQFSAEKTVAGHDGRIALIDGIRLIAAILVVLYHYTAWHHDRWGTVAAVEAWPRFAHFTMYGNMGVQLFFIISGFVILLSCYGRTKARYLGSRVGRLYPAYWVGVLLTGALVLFVWEKPGPTLNGWEVLMNLTMFQGAFKIENVDGVYWTLWSELRFYILILILMALKWLTASRVLQFAFWWPVISLVFFLAFPEGPGQVWVDQLLQPKYAGLFTGGMCLFLIYKFGQSWQRWAVLGTSALIAAYHTGIYGPHEAKEFVGIEPVNFVYWLIVLGCFSLLAVVTLTPLSRINFPGLKTAGAVTYPLYLLHQVIGWWLIGLFSPLLPHWVTLLLVMTLIAVAAWAINRWVEQPYGRKLAKGVENALSRRRRAD</sequence>
<proteinExistence type="predicted"/>
<protein>
    <submittedName>
        <fullName evidence="3">Peptidoglycan/LPS O-acetylase OafA/YrhL</fullName>
    </submittedName>
</protein>
<feature type="transmembrane region" description="Helical" evidence="1">
    <location>
        <begin position="69"/>
        <end position="90"/>
    </location>
</feature>
<organism evidence="3 4">
    <name type="scientific">Neomicrococcus lactis</name>
    <dbReference type="NCBI Taxonomy" id="732241"/>
    <lineage>
        <taxon>Bacteria</taxon>
        <taxon>Bacillati</taxon>
        <taxon>Actinomycetota</taxon>
        <taxon>Actinomycetes</taxon>
        <taxon>Micrococcales</taxon>
        <taxon>Micrococcaceae</taxon>
        <taxon>Neomicrococcus</taxon>
    </lineage>
</organism>
<dbReference type="GO" id="GO:0009103">
    <property type="term" value="P:lipopolysaccharide biosynthetic process"/>
    <property type="evidence" value="ECO:0007669"/>
    <property type="project" value="TreeGrafter"/>
</dbReference>
<dbReference type="PANTHER" id="PTHR23028:SF53">
    <property type="entry name" value="ACYL_TRANSF_3 DOMAIN-CONTAINING PROTEIN"/>
    <property type="match status" value="1"/>
</dbReference>
<dbReference type="InterPro" id="IPR050879">
    <property type="entry name" value="Acyltransferase_3"/>
</dbReference>
<comment type="caution">
    <text evidence="3">The sequence shown here is derived from an EMBL/GenBank/DDBJ whole genome shotgun (WGS) entry which is preliminary data.</text>
</comment>
<name>A0A7W8Y8Q9_9MICC</name>
<accession>A0A7W8Y8Q9</accession>
<dbReference type="GO" id="GO:0016020">
    <property type="term" value="C:membrane"/>
    <property type="evidence" value="ECO:0007669"/>
    <property type="project" value="TreeGrafter"/>
</dbReference>
<feature type="transmembrane region" description="Helical" evidence="1">
    <location>
        <begin position="238"/>
        <end position="256"/>
    </location>
</feature>
<reference evidence="3 4" key="1">
    <citation type="submission" date="2020-08" db="EMBL/GenBank/DDBJ databases">
        <title>Sequencing the genomes of 1000 actinobacteria strains.</title>
        <authorList>
            <person name="Klenk H.-P."/>
        </authorList>
    </citation>
    <scope>NUCLEOTIDE SEQUENCE [LARGE SCALE GENOMIC DNA]</scope>
    <source>
        <strain evidence="3 4">DSM 23694</strain>
    </source>
</reference>
<evidence type="ECO:0000256" key="1">
    <source>
        <dbReference type="SAM" id="Phobius"/>
    </source>
</evidence>
<feature type="transmembrane region" description="Helical" evidence="1">
    <location>
        <begin position="213"/>
        <end position="231"/>
    </location>
</feature>
<dbReference type="GO" id="GO:0016747">
    <property type="term" value="F:acyltransferase activity, transferring groups other than amino-acyl groups"/>
    <property type="evidence" value="ECO:0007669"/>
    <property type="project" value="InterPro"/>
</dbReference>
<keyword evidence="1" id="KW-1133">Transmembrane helix</keyword>
<feature type="transmembrane region" description="Helical" evidence="1">
    <location>
        <begin position="271"/>
        <end position="293"/>
    </location>
</feature>
<dbReference type="InterPro" id="IPR002656">
    <property type="entry name" value="Acyl_transf_3_dom"/>
</dbReference>
<dbReference type="AlphaFoldDB" id="A0A7W8Y8Q9"/>
<dbReference type="Proteomes" id="UP000523863">
    <property type="component" value="Unassembled WGS sequence"/>
</dbReference>
<feature type="transmembrane region" description="Helical" evidence="1">
    <location>
        <begin position="332"/>
        <end position="353"/>
    </location>
</feature>
<dbReference type="RefSeq" id="WP_183639874.1">
    <property type="nucleotide sequence ID" value="NZ_JACHBL010000001.1"/>
</dbReference>
<gene>
    <name evidence="3" type="ORF">BKA12_000123</name>
</gene>
<feature type="transmembrane region" description="Helical" evidence="1">
    <location>
        <begin position="183"/>
        <end position="201"/>
    </location>
</feature>
<feature type="domain" description="Acyltransferase 3" evidence="2">
    <location>
        <begin position="24"/>
        <end position="346"/>
    </location>
</feature>
<dbReference type="PANTHER" id="PTHR23028">
    <property type="entry name" value="ACETYLTRANSFERASE"/>
    <property type="match status" value="1"/>
</dbReference>
<keyword evidence="1" id="KW-0812">Transmembrane</keyword>
<feature type="transmembrane region" description="Helical" evidence="1">
    <location>
        <begin position="21"/>
        <end position="40"/>
    </location>
</feature>
<keyword evidence="4" id="KW-1185">Reference proteome</keyword>
<dbReference type="EMBL" id="JACHBL010000001">
    <property type="protein sequence ID" value="MBB5597043.1"/>
    <property type="molecule type" value="Genomic_DNA"/>
</dbReference>
<keyword evidence="1" id="KW-0472">Membrane</keyword>
<feature type="transmembrane region" description="Helical" evidence="1">
    <location>
        <begin position="305"/>
        <end position="326"/>
    </location>
</feature>
<evidence type="ECO:0000313" key="4">
    <source>
        <dbReference type="Proteomes" id="UP000523863"/>
    </source>
</evidence>
<evidence type="ECO:0000313" key="3">
    <source>
        <dbReference type="EMBL" id="MBB5597043.1"/>
    </source>
</evidence>
<feature type="transmembrane region" description="Helical" evidence="1">
    <location>
        <begin position="102"/>
        <end position="121"/>
    </location>
</feature>
<dbReference type="Pfam" id="PF01757">
    <property type="entry name" value="Acyl_transf_3"/>
    <property type="match status" value="1"/>
</dbReference>